<dbReference type="InterPro" id="IPR000847">
    <property type="entry name" value="LysR_HTH_N"/>
</dbReference>
<keyword evidence="7" id="KW-1185">Reference proteome</keyword>
<name>A0ABM8ZZJ1_9VIBR</name>
<dbReference type="InterPro" id="IPR036390">
    <property type="entry name" value="WH_DNA-bd_sf"/>
</dbReference>
<evidence type="ECO:0000259" key="5">
    <source>
        <dbReference type="PROSITE" id="PS50931"/>
    </source>
</evidence>
<dbReference type="Proteomes" id="UP000838748">
    <property type="component" value="Unassembled WGS sequence"/>
</dbReference>
<feature type="domain" description="HTH lysR-type" evidence="5">
    <location>
        <begin position="2"/>
        <end position="59"/>
    </location>
</feature>
<evidence type="ECO:0000313" key="7">
    <source>
        <dbReference type="Proteomes" id="UP000838748"/>
    </source>
</evidence>
<dbReference type="InterPro" id="IPR036388">
    <property type="entry name" value="WH-like_DNA-bd_sf"/>
</dbReference>
<comment type="similarity">
    <text evidence="1">Belongs to the LysR transcriptional regulatory family.</text>
</comment>
<proteinExistence type="inferred from homology"/>
<comment type="caution">
    <text evidence="6">The sequence shown here is derived from an EMBL/GenBank/DDBJ whole genome shotgun (WGS) entry which is preliminary data.</text>
</comment>
<evidence type="ECO:0000256" key="4">
    <source>
        <dbReference type="ARBA" id="ARBA00023163"/>
    </source>
</evidence>
<dbReference type="Pfam" id="PF00126">
    <property type="entry name" value="HTH_1"/>
    <property type="match status" value="1"/>
</dbReference>
<dbReference type="SUPFAM" id="SSF53850">
    <property type="entry name" value="Periplasmic binding protein-like II"/>
    <property type="match status" value="1"/>
</dbReference>
<gene>
    <name evidence="6" type="primary">dmlR_3</name>
    <name evidence="6" type="ORF">VMF7928_00447</name>
</gene>
<dbReference type="PANTHER" id="PTHR30537:SF68">
    <property type="entry name" value="TRANSCRIPTIONAL REGULATOR-RELATED"/>
    <property type="match status" value="1"/>
</dbReference>
<dbReference type="RefSeq" id="WP_237359852.1">
    <property type="nucleotide sequence ID" value="NZ_CAKLDM010000001.1"/>
</dbReference>
<dbReference type="InterPro" id="IPR005119">
    <property type="entry name" value="LysR_subst-bd"/>
</dbReference>
<evidence type="ECO:0000256" key="2">
    <source>
        <dbReference type="ARBA" id="ARBA00023015"/>
    </source>
</evidence>
<dbReference type="InterPro" id="IPR058163">
    <property type="entry name" value="LysR-type_TF_proteobact-type"/>
</dbReference>
<protein>
    <submittedName>
        <fullName evidence="6">HTH-type transcriptional regulator DmlR</fullName>
    </submittedName>
</protein>
<keyword evidence="4" id="KW-0804">Transcription</keyword>
<reference evidence="6" key="1">
    <citation type="submission" date="2021-11" db="EMBL/GenBank/DDBJ databases">
        <authorList>
            <person name="Rodrigo-Torres L."/>
            <person name="Arahal R. D."/>
            <person name="Lucena T."/>
        </authorList>
    </citation>
    <scope>NUCLEOTIDE SEQUENCE</scope>
    <source>
        <strain evidence="6">CECT 7928</strain>
    </source>
</reference>
<dbReference type="CDD" id="cd08422">
    <property type="entry name" value="PBP2_CrgA_like"/>
    <property type="match status" value="1"/>
</dbReference>
<organism evidence="6 7">
    <name type="scientific">Vibrio marisflavi CECT 7928</name>
    <dbReference type="NCBI Taxonomy" id="634439"/>
    <lineage>
        <taxon>Bacteria</taxon>
        <taxon>Pseudomonadati</taxon>
        <taxon>Pseudomonadota</taxon>
        <taxon>Gammaproteobacteria</taxon>
        <taxon>Vibrionales</taxon>
        <taxon>Vibrionaceae</taxon>
        <taxon>Vibrio</taxon>
    </lineage>
</organism>
<sequence>MVDVNDMLVFAKVVEKGSFTAAADALGTPKSNISRKITRLENEIGVRLLERSTRSQRLTEIGKQFYDSCRRIKDELKVAQHTVETLLEKPVGTLKICASVTVGQSLLSELFAGFCKQFPEIKLEISLTNRRVDVIEEGFDIVFRVGKLVESGLVARKLTTLDLRLYAAPEFSKEEINVPTDLIPYPLMLMSDKERKPIWNFVSGDSTQQVHFNPYIQCDDFSVLKRMAVQGIGITELPEYMAKDFVTDGKLVNILPKWQFEGVSLYALYPSRRGATPKLRALMSYMADCFS</sequence>
<dbReference type="Gene3D" id="1.10.10.10">
    <property type="entry name" value="Winged helix-like DNA-binding domain superfamily/Winged helix DNA-binding domain"/>
    <property type="match status" value="1"/>
</dbReference>
<dbReference type="PANTHER" id="PTHR30537">
    <property type="entry name" value="HTH-TYPE TRANSCRIPTIONAL REGULATOR"/>
    <property type="match status" value="1"/>
</dbReference>
<evidence type="ECO:0000256" key="3">
    <source>
        <dbReference type="ARBA" id="ARBA00023125"/>
    </source>
</evidence>
<keyword evidence="3" id="KW-0238">DNA-binding</keyword>
<evidence type="ECO:0000256" key="1">
    <source>
        <dbReference type="ARBA" id="ARBA00009437"/>
    </source>
</evidence>
<dbReference type="EMBL" id="CAKLDM010000001">
    <property type="protein sequence ID" value="CAH0536487.1"/>
    <property type="molecule type" value="Genomic_DNA"/>
</dbReference>
<keyword evidence="2" id="KW-0805">Transcription regulation</keyword>
<evidence type="ECO:0000313" key="6">
    <source>
        <dbReference type="EMBL" id="CAH0536487.1"/>
    </source>
</evidence>
<dbReference type="Gene3D" id="3.40.190.290">
    <property type="match status" value="1"/>
</dbReference>
<dbReference type="SUPFAM" id="SSF46785">
    <property type="entry name" value="Winged helix' DNA-binding domain"/>
    <property type="match status" value="1"/>
</dbReference>
<dbReference type="PROSITE" id="PS50931">
    <property type="entry name" value="HTH_LYSR"/>
    <property type="match status" value="1"/>
</dbReference>
<dbReference type="Pfam" id="PF03466">
    <property type="entry name" value="LysR_substrate"/>
    <property type="match status" value="1"/>
</dbReference>
<accession>A0ABM8ZZJ1</accession>